<evidence type="ECO:0000313" key="7">
    <source>
        <dbReference type="Proteomes" id="UP000243819"/>
    </source>
</evidence>
<dbReference type="InterPro" id="IPR006680">
    <property type="entry name" value="Amidohydro-rel"/>
</dbReference>
<keyword evidence="1" id="KW-0645">Protease</keyword>
<dbReference type="Gene3D" id="2.30.40.10">
    <property type="entry name" value="Urease, subunit C, domain 1"/>
    <property type="match status" value="1"/>
</dbReference>
<feature type="binding site" evidence="4">
    <location>
        <position position="224"/>
    </location>
    <ligand>
        <name>Zn(2+)</name>
        <dbReference type="ChEBI" id="CHEBI:29105"/>
        <label>2</label>
        <note>catalytic</note>
    </ligand>
</feature>
<dbReference type="GO" id="GO:0008798">
    <property type="term" value="F:beta-aspartyl-peptidase activity"/>
    <property type="evidence" value="ECO:0007669"/>
    <property type="project" value="InterPro"/>
</dbReference>
<feature type="binding site" evidence="3">
    <location>
        <position position="289"/>
    </location>
    <ligand>
        <name>substrate</name>
    </ligand>
</feature>
<reference evidence="7" key="1">
    <citation type="submission" date="2016-10" db="EMBL/GenBank/DDBJ databases">
        <authorList>
            <person name="Varghese N."/>
            <person name="Submissions S."/>
        </authorList>
    </citation>
    <scope>NUCLEOTIDE SEQUENCE [LARGE SCALE GENOMIC DNA]</scope>
    <source>
        <strain evidence="7">DSM 13577</strain>
    </source>
</reference>
<evidence type="ECO:0000313" key="6">
    <source>
        <dbReference type="EMBL" id="SES62268.1"/>
    </source>
</evidence>
<feature type="binding site" evidence="3">
    <location>
        <position position="130"/>
    </location>
    <ligand>
        <name>substrate</name>
    </ligand>
</feature>
<evidence type="ECO:0000259" key="5">
    <source>
        <dbReference type="Pfam" id="PF01979"/>
    </source>
</evidence>
<evidence type="ECO:0000256" key="1">
    <source>
        <dbReference type="PIRNR" id="PIRNR001238"/>
    </source>
</evidence>
<dbReference type="InterPro" id="IPR050378">
    <property type="entry name" value="Metallo-dep_Hydrolases_sf"/>
</dbReference>
<comment type="subcellular location">
    <subcellularLocation>
        <location evidence="1">Cytoplasm</location>
    </subcellularLocation>
</comment>
<evidence type="ECO:0000256" key="4">
    <source>
        <dbReference type="PIRSR" id="PIRSR001238-3"/>
    </source>
</evidence>
<evidence type="ECO:0000256" key="2">
    <source>
        <dbReference type="PIRSR" id="PIRSR001238-1"/>
    </source>
</evidence>
<feature type="binding site" evidence="4">
    <location>
        <position position="61"/>
    </location>
    <ligand>
        <name>Zn(2+)</name>
        <dbReference type="ChEBI" id="CHEBI:29105"/>
        <label>1</label>
        <note>catalytic</note>
    </ligand>
</feature>
<dbReference type="SUPFAM" id="SSF51338">
    <property type="entry name" value="Composite domain of metallo-dependent hydrolases"/>
    <property type="match status" value="1"/>
</dbReference>
<dbReference type="AlphaFoldDB" id="A0A1H9Y1V9"/>
<dbReference type="STRING" id="1120990.SAMN03080614_100132"/>
<dbReference type="InterPro" id="IPR011059">
    <property type="entry name" value="Metal-dep_hydrolase_composite"/>
</dbReference>
<dbReference type="GO" id="GO:0046872">
    <property type="term" value="F:metal ion binding"/>
    <property type="evidence" value="ECO:0007669"/>
    <property type="project" value="UniProtKB-KW"/>
</dbReference>
<feature type="binding site" evidence="4">
    <location>
        <position position="195"/>
    </location>
    <ligand>
        <name>Zn(2+)</name>
        <dbReference type="ChEBI" id="CHEBI:29105"/>
        <label>2</label>
        <note>catalytic</note>
    </ligand>
</feature>
<dbReference type="EMBL" id="FOIF01000001">
    <property type="protein sequence ID" value="SES62268.1"/>
    <property type="molecule type" value="Genomic_DNA"/>
</dbReference>
<dbReference type="SUPFAM" id="SSF51556">
    <property type="entry name" value="Metallo-dependent hydrolases"/>
    <property type="match status" value="1"/>
</dbReference>
<dbReference type="EC" id="3.4.19.-" evidence="1"/>
<feature type="binding site" evidence="4">
    <location>
        <position position="63"/>
    </location>
    <ligand>
        <name>Zn(2+)</name>
        <dbReference type="ChEBI" id="CHEBI:29105"/>
        <label>1</label>
        <note>catalytic</note>
    </ligand>
</feature>
<feature type="active site" description="Proton acceptor" evidence="2">
    <location>
        <position position="285"/>
    </location>
</feature>
<dbReference type="InterPro" id="IPR010229">
    <property type="entry name" value="Pept_M38_dipep"/>
</dbReference>
<dbReference type="InterPro" id="IPR032466">
    <property type="entry name" value="Metal_Hydrolase"/>
</dbReference>
<protein>
    <recommendedName>
        <fullName evidence="1">Isoaspartyl dipeptidase</fullName>
        <ecNumber evidence="1">3.4.19.-</ecNumber>
    </recommendedName>
</protein>
<feature type="binding site" evidence="3">
    <location>
        <position position="99"/>
    </location>
    <ligand>
        <name>substrate</name>
    </ligand>
</feature>
<dbReference type="GO" id="GO:0006508">
    <property type="term" value="P:proteolysis"/>
    <property type="evidence" value="ECO:0007669"/>
    <property type="project" value="UniProtKB-KW"/>
</dbReference>
<sequence length="389" mass="41999">MLKLIKNAEIYCPKYSGKKDILIANDKIAYIEDDIPVPEKLAEEVIDATGKIVVPGFIDSHVHIAGGGGEGGFKTRTPEIQLSQIVAGGVTTVVGCLGTDGTTRSMLNLLAKAKGLEEEGITTYIYTGSYHIPIKTITGKVEDDLIIVDKVIGVGEVALSDHRSSQPTLEEFIKLVAVARLGGILSGKAGILNIHLGDGDRTIDFLEKVAAETEIPISQFLPTHINRNSFLFKKGIEYALKGGYVDFTTSTTEKFLEEGEIKCSKGLKEMLAAGVKVENIAFSSDGQGSLPLFNEKGELKGLQVGKVTSLYKAVREAVLEEGIPLETAIKVITANPAKILKLKHKGFIKENYDADLVLLDKETLEIDSVIALGKVMVENKEIKVIGTFE</sequence>
<dbReference type="Proteomes" id="UP000243819">
    <property type="component" value="Unassembled WGS sequence"/>
</dbReference>
<keyword evidence="1" id="KW-0482">Metalloprotease</keyword>
<accession>A0A1H9Y1V9</accession>
<feature type="binding site" evidence="3">
    <location>
        <begin position="68"/>
        <end position="70"/>
    </location>
    <ligand>
        <name>substrate</name>
    </ligand>
</feature>
<comment type="function">
    <text evidence="1">Catalyzes the hydrolytic cleavage of a subset of L-isoaspartyl (L-beta-aspartyl) dipeptides. Used to degrade proteins damaged by L-isoaspartyl residues formation.</text>
</comment>
<organism evidence="6 7">
    <name type="scientific">Anaerobranca gottschalkii DSM 13577</name>
    <dbReference type="NCBI Taxonomy" id="1120990"/>
    <lineage>
        <taxon>Bacteria</taxon>
        <taxon>Bacillati</taxon>
        <taxon>Bacillota</taxon>
        <taxon>Clostridia</taxon>
        <taxon>Eubacteriales</taxon>
        <taxon>Proteinivoracaceae</taxon>
        <taxon>Anaerobranca</taxon>
    </lineage>
</organism>
<comment type="similarity">
    <text evidence="1">Belongs to the peptidase M38 family.</text>
</comment>
<dbReference type="PANTHER" id="PTHR11647:SF1">
    <property type="entry name" value="COLLAPSIN RESPONSE MEDIATOR PROTEIN"/>
    <property type="match status" value="1"/>
</dbReference>
<feature type="binding site" evidence="4">
    <location>
        <position position="285"/>
    </location>
    <ligand>
        <name>Zn(2+)</name>
        <dbReference type="ChEBI" id="CHEBI:29105"/>
        <label>1</label>
        <note>catalytic</note>
    </ligand>
</feature>
<feature type="binding site" evidence="3">
    <location>
        <position position="227"/>
    </location>
    <ligand>
        <name>substrate</name>
    </ligand>
</feature>
<comment type="cofactor">
    <cofactor evidence="1 4">
        <name>Zn(2+)</name>
        <dbReference type="ChEBI" id="CHEBI:29105"/>
    </cofactor>
    <text evidence="1 4">Binds 2 Zn(2+) ions per subunit.</text>
</comment>
<proteinExistence type="inferred from homology"/>
<keyword evidence="1 4" id="KW-0862">Zinc</keyword>
<dbReference type="NCBIfam" id="TIGR01975">
    <property type="entry name" value="isoAsp_dipep"/>
    <property type="match status" value="1"/>
</dbReference>
<dbReference type="GO" id="GO:0008237">
    <property type="term" value="F:metallopeptidase activity"/>
    <property type="evidence" value="ECO:0007669"/>
    <property type="project" value="UniProtKB-KW"/>
</dbReference>
<name>A0A1H9Y1V9_9FIRM</name>
<dbReference type="Gene3D" id="3.20.20.140">
    <property type="entry name" value="Metal-dependent hydrolases"/>
    <property type="match status" value="1"/>
</dbReference>
<keyword evidence="1" id="KW-0378">Hydrolase</keyword>
<dbReference type="GO" id="GO:0005737">
    <property type="term" value="C:cytoplasm"/>
    <property type="evidence" value="ECO:0007669"/>
    <property type="project" value="UniProtKB-SubCell"/>
</dbReference>
<evidence type="ECO:0000256" key="3">
    <source>
        <dbReference type="PIRSR" id="PIRSR001238-2"/>
    </source>
</evidence>
<keyword evidence="1 4" id="KW-0479">Metal-binding</keyword>
<feature type="domain" description="Amidohydrolase-related" evidence="5">
    <location>
        <begin position="52"/>
        <end position="375"/>
    </location>
</feature>
<dbReference type="PANTHER" id="PTHR11647">
    <property type="entry name" value="HYDRANTOINASE/DIHYDROPYRIMIDINASE FAMILY MEMBER"/>
    <property type="match status" value="1"/>
</dbReference>
<gene>
    <name evidence="6" type="ORF">SAMN03080614_100132</name>
</gene>
<dbReference type="PIRSF" id="PIRSF001238">
    <property type="entry name" value="IadA"/>
    <property type="match status" value="1"/>
</dbReference>
<dbReference type="RefSeq" id="WP_091347629.1">
    <property type="nucleotide sequence ID" value="NZ_FOIF01000001.1"/>
</dbReference>
<feature type="binding site" evidence="3">
    <location>
        <position position="163"/>
    </location>
    <ligand>
        <name>substrate</name>
    </ligand>
</feature>
<dbReference type="GO" id="GO:0016810">
    <property type="term" value="F:hydrolase activity, acting on carbon-nitrogen (but not peptide) bonds"/>
    <property type="evidence" value="ECO:0007669"/>
    <property type="project" value="InterPro"/>
</dbReference>
<keyword evidence="7" id="KW-1185">Reference proteome</keyword>
<dbReference type="Pfam" id="PF01979">
    <property type="entry name" value="Amidohydro_1"/>
    <property type="match status" value="1"/>
</dbReference>
<comment type="PTM">
    <text evidence="1">Carboxylation allows a single lysine to coordinate two zinc ions.</text>
</comment>
<dbReference type="OrthoDB" id="9775607at2"/>